<feature type="domain" description="VTT" evidence="8">
    <location>
        <begin position="34"/>
        <end position="156"/>
    </location>
</feature>
<protein>
    <submittedName>
        <fullName evidence="9">DedA family protein</fullName>
    </submittedName>
</protein>
<evidence type="ECO:0000313" key="10">
    <source>
        <dbReference type="Proteomes" id="UP000565711"/>
    </source>
</evidence>
<dbReference type="AlphaFoldDB" id="A0A846Y2N6"/>
<keyword evidence="4 7" id="KW-0812">Transmembrane</keyword>
<evidence type="ECO:0000259" key="8">
    <source>
        <dbReference type="Pfam" id="PF09335"/>
    </source>
</evidence>
<sequence length="219" mass="23712">MNELQEFVTGAADSPWVYPALFAVCVIDAFFPPVPSESVIAALAAIGSSTGSPAWWWLIPTAALGAIIGDNIAYGIGHTIGTERFGWMRTPKIAHAFDWARRMLDERAALLIITARYIPVGRIAVNVTAGATAYPWRKFFPLSMIGGISWAIYSVAVASLFGHWLENRPLLAAVIGIACAVVLGFVVDRVVRRLFGRTDTNGDEAEDRSDDTASEGETR</sequence>
<dbReference type="GO" id="GO:0005886">
    <property type="term" value="C:plasma membrane"/>
    <property type="evidence" value="ECO:0007669"/>
    <property type="project" value="UniProtKB-SubCell"/>
</dbReference>
<organism evidence="9 10">
    <name type="scientific">Nocardia vermiculata</name>
    <dbReference type="NCBI Taxonomy" id="257274"/>
    <lineage>
        <taxon>Bacteria</taxon>
        <taxon>Bacillati</taxon>
        <taxon>Actinomycetota</taxon>
        <taxon>Actinomycetes</taxon>
        <taxon>Mycobacteriales</taxon>
        <taxon>Nocardiaceae</taxon>
        <taxon>Nocardia</taxon>
    </lineage>
</organism>
<evidence type="ECO:0000256" key="2">
    <source>
        <dbReference type="ARBA" id="ARBA00010792"/>
    </source>
</evidence>
<feature type="transmembrane region" description="Helical" evidence="7">
    <location>
        <begin position="170"/>
        <end position="187"/>
    </location>
</feature>
<evidence type="ECO:0000256" key="1">
    <source>
        <dbReference type="ARBA" id="ARBA00004651"/>
    </source>
</evidence>
<name>A0A846Y2N6_9NOCA</name>
<comment type="similarity">
    <text evidence="2">Belongs to the DedA family.</text>
</comment>
<accession>A0A846Y2N6</accession>
<keyword evidence="10" id="KW-1185">Reference proteome</keyword>
<dbReference type="InterPro" id="IPR032816">
    <property type="entry name" value="VTT_dom"/>
</dbReference>
<dbReference type="EMBL" id="JAAXOP010000009">
    <property type="protein sequence ID" value="NKY51971.1"/>
    <property type="molecule type" value="Genomic_DNA"/>
</dbReference>
<dbReference type="Proteomes" id="UP000565711">
    <property type="component" value="Unassembled WGS sequence"/>
</dbReference>
<gene>
    <name evidence="9" type="ORF">HGA08_17265</name>
</gene>
<dbReference type="Pfam" id="PF09335">
    <property type="entry name" value="VTT_dom"/>
    <property type="match status" value="1"/>
</dbReference>
<comment type="caution">
    <text evidence="9">The sequence shown here is derived from an EMBL/GenBank/DDBJ whole genome shotgun (WGS) entry which is preliminary data.</text>
</comment>
<dbReference type="PANTHER" id="PTHR42709">
    <property type="entry name" value="ALKALINE PHOSPHATASE LIKE PROTEIN"/>
    <property type="match status" value="1"/>
</dbReference>
<feature type="transmembrane region" description="Helical" evidence="7">
    <location>
        <begin position="139"/>
        <end position="164"/>
    </location>
</feature>
<evidence type="ECO:0000313" key="9">
    <source>
        <dbReference type="EMBL" id="NKY51971.1"/>
    </source>
</evidence>
<keyword evidence="5 7" id="KW-1133">Transmembrane helix</keyword>
<proteinExistence type="inferred from homology"/>
<evidence type="ECO:0000256" key="3">
    <source>
        <dbReference type="ARBA" id="ARBA00022475"/>
    </source>
</evidence>
<evidence type="ECO:0000256" key="5">
    <source>
        <dbReference type="ARBA" id="ARBA00022989"/>
    </source>
</evidence>
<evidence type="ECO:0000256" key="6">
    <source>
        <dbReference type="ARBA" id="ARBA00023136"/>
    </source>
</evidence>
<evidence type="ECO:0000256" key="4">
    <source>
        <dbReference type="ARBA" id="ARBA00022692"/>
    </source>
</evidence>
<dbReference type="PANTHER" id="PTHR42709:SF6">
    <property type="entry name" value="UNDECAPRENYL PHOSPHATE TRANSPORTER A"/>
    <property type="match status" value="1"/>
</dbReference>
<keyword evidence="6 7" id="KW-0472">Membrane</keyword>
<keyword evidence="3" id="KW-1003">Cell membrane</keyword>
<reference evidence="9 10" key="1">
    <citation type="submission" date="2020-04" db="EMBL/GenBank/DDBJ databases">
        <title>MicrobeNet Type strains.</title>
        <authorList>
            <person name="Nicholson A.C."/>
        </authorList>
    </citation>
    <scope>NUCLEOTIDE SEQUENCE [LARGE SCALE GENOMIC DNA]</scope>
    <source>
        <strain evidence="9 10">JCM 12354</strain>
    </source>
</reference>
<dbReference type="InterPro" id="IPR051311">
    <property type="entry name" value="DedA_domain"/>
</dbReference>
<evidence type="ECO:0000256" key="7">
    <source>
        <dbReference type="SAM" id="Phobius"/>
    </source>
</evidence>
<comment type="subcellular location">
    <subcellularLocation>
        <location evidence="1">Cell membrane</location>
        <topology evidence="1">Multi-pass membrane protein</topology>
    </subcellularLocation>
</comment>